<dbReference type="WBParaSite" id="HCON_00081580-00001">
    <property type="protein sequence ID" value="HCON_00081580-00001"/>
    <property type="gene ID" value="HCON_00081580"/>
</dbReference>
<dbReference type="AlphaFoldDB" id="A0A7I4YDC8"/>
<sequence length="69" mass="8006">MVFRFLRTLLNDERVIQQLSESAPIRALARAVIRGGKTVQDKLGHTDAASRIEKFMKLYQEEYQKALKK</sequence>
<keyword evidence="1" id="KW-1185">Reference proteome</keyword>
<reference evidence="2" key="1">
    <citation type="submission" date="2020-12" db="UniProtKB">
        <authorList>
            <consortium name="WormBaseParasite"/>
        </authorList>
    </citation>
    <scope>IDENTIFICATION</scope>
    <source>
        <strain evidence="2">MHco3</strain>
    </source>
</reference>
<organism evidence="1 2">
    <name type="scientific">Haemonchus contortus</name>
    <name type="common">Barber pole worm</name>
    <dbReference type="NCBI Taxonomy" id="6289"/>
    <lineage>
        <taxon>Eukaryota</taxon>
        <taxon>Metazoa</taxon>
        <taxon>Ecdysozoa</taxon>
        <taxon>Nematoda</taxon>
        <taxon>Chromadorea</taxon>
        <taxon>Rhabditida</taxon>
        <taxon>Rhabditina</taxon>
        <taxon>Rhabditomorpha</taxon>
        <taxon>Strongyloidea</taxon>
        <taxon>Trichostrongylidae</taxon>
        <taxon>Haemonchus</taxon>
    </lineage>
</organism>
<dbReference type="OrthoDB" id="5950777at2759"/>
<accession>A0A7I4YDC8</accession>
<dbReference type="OMA" id="MPFRIFR"/>
<evidence type="ECO:0000313" key="2">
    <source>
        <dbReference type="WBParaSite" id="HCON_00081580-00001"/>
    </source>
</evidence>
<protein>
    <submittedName>
        <fullName evidence="2">ATP synthase subunit alpha</fullName>
    </submittedName>
</protein>
<evidence type="ECO:0000313" key="1">
    <source>
        <dbReference type="Proteomes" id="UP000025227"/>
    </source>
</evidence>
<name>A0A7I4YDC8_HAECO</name>
<dbReference type="Proteomes" id="UP000025227">
    <property type="component" value="Unplaced"/>
</dbReference>
<proteinExistence type="predicted"/>